<sequence length="98" mass="10056">MSFNLKMIGAAALVAGGMGLASAASAAPAAPAADLAGSGLIERVAQGCGPGFARGPGGYCRPMRRGYYGPGPGFRGPGWGPRRCWVRHTPWGPRRVCR</sequence>
<protein>
    <recommendedName>
        <fullName evidence="4">Sulfur globule protein</fullName>
    </recommendedName>
</protein>
<accession>A0A849I1S9</accession>
<reference evidence="2 3" key="1">
    <citation type="submission" date="2020-04" db="EMBL/GenBank/DDBJ databases">
        <title>Enterovirga sp. isolate from soil.</title>
        <authorList>
            <person name="Chea S."/>
            <person name="Kim D.-U."/>
        </authorList>
    </citation>
    <scope>NUCLEOTIDE SEQUENCE [LARGE SCALE GENOMIC DNA]</scope>
    <source>
        <strain evidence="2 3">DB1703</strain>
    </source>
</reference>
<keyword evidence="1" id="KW-0732">Signal</keyword>
<evidence type="ECO:0008006" key="4">
    <source>
        <dbReference type="Google" id="ProtNLM"/>
    </source>
</evidence>
<dbReference type="Proteomes" id="UP000564885">
    <property type="component" value="Unassembled WGS sequence"/>
</dbReference>
<feature type="signal peptide" evidence="1">
    <location>
        <begin position="1"/>
        <end position="26"/>
    </location>
</feature>
<dbReference type="NCBIfam" id="NF047412">
    <property type="entry name" value="sig_GCG_CRPN_rpt"/>
    <property type="match status" value="1"/>
</dbReference>
<gene>
    <name evidence="2" type="ORF">HJG44_03965</name>
</gene>
<comment type="caution">
    <text evidence="2">The sequence shown here is derived from an EMBL/GenBank/DDBJ whole genome shotgun (WGS) entry which is preliminary data.</text>
</comment>
<dbReference type="AlphaFoldDB" id="A0A849I1S9"/>
<keyword evidence="3" id="KW-1185">Reference proteome</keyword>
<evidence type="ECO:0000313" key="3">
    <source>
        <dbReference type="Proteomes" id="UP000564885"/>
    </source>
</evidence>
<dbReference type="InterPro" id="IPR058110">
    <property type="entry name" value="GCG_CRPN_dom"/>
</dbReference>
<evidence type="ECO:0000256" key="1">
    <source>
        <dbReference type="SAM" id="SignalP"/>
    </source>
</evidence>
<dbReference type="RefSeq" id="WP_171217004.1">
    <property type="nucleotide sequence ID" value="NZ_JABEPP010000001.1"/>
</dbReference>
<name>A0A849I1S9_9HYPH</name>
<proteinExistence type="predicted"/>
<feature type="chain" id="PRO_5032415822" description="Sulfur globule protein" evidence="1">
    <location>
        <begin position="27"/>
        <end position="98"/>
    </location>
</feature>
<evidence type="ECO:0000313" key="2">
    <source>
        <dbReference type="EMBL" id="NNM71554.1"/>
    </source>
</evidence>
<organism evidence="2 3">
    <name type="scientific">Enterovirga aerilata</name>
    <dbReference type="NCBI Taxonomy" id="2730920"/>
    <lineage>
        <taxon>Bacteria</taxon>
        <taxon>Pseudomonadati</taxon>
        <taxon>Pseudomonadota</taxon>
        <taxon>Alphaproteobacteria</taxon>
        <taxon>Hyphomicrobiales</taxon>
        <taxon>Methylobacteriaceae</taxon>
        <taxon>Enterovirga</taxon>
    </lineage>
</organism>
<dbReference type="EMBL" id="JABEPP010000001">
    <property type="protein sequence ID" value="NNM71554.1"/>
    <property type="molecule type" value="Genomic_DNA"/>
</dbReference>